<keyword evidence="1" id="KW-1133">Transmembrane helix</keyword>
<protein>
    <submittedName>
        <fullName evidence="2">Cytochrome o ubiquinol oxidase operon protein cyoD</fullName>
    </submittedName>
</protein>
<dbReference type="EMBL" id="FTNE01000002">
    <property type="protein sequence ID" value="SIQ14675.1"/>
    <property type="molecule type" value="Genomic_DNA"/>
</dbReference>
<sequence length="122" mass="13319">MSLHRADPLDHPDVRNASGIAFVAGYAASVGLMAIALMVTLRHEMSYVRFVIAVAILGGLALLAQAVLMFRLDLSGGQRWKTISLLLVVPLFVLSIGLTGWMFHTLYPRTMLDFMQVQGSGM</sequence>
<feature type="transmembrane region" description="Helical" evidence="1">
    <location>
        <begin position="82"/>
        <end position="103"/>
    </location>
</feature>
<proteinExistence type="predicted"/>
<gene>
    <name evidence="2" type="ORF">SAMN05421828_1029</name>
</gene>
<keyword evidence="1" id="KW-0472">Membrane</keyword>
<accession>A0A8G2FBZ1</accession>
<keyword evidence="1" id="KW-0812">Transmembrane</keyword>
<evidence type="ECO:0000256" key="1">
    <source>
        <dbReference type="SAM" id="Phobius"/>
    </source>
</evidence>
<evidence type="ECO:0000313" key="3">
    <source>
        <dbReference type="Proteomes" id="UP000186308"/>
    </source>
</evidence>
<name>A0A8G2FBZ1_ACIRU</name>
<organism evidence="2 3">
    <name type="scientific">Acidiphilium rubrum</name>
    <dbReference type="NCBI Taxonomy" id="526"/>
    <lineage>
        <taxon>Bacteria</taxon>
        <taxon>Pseudomonadati</taxon>
        <taxon>Pseudomonadota</taxon>
        <taxon>Alphaproteobacteria</taxon>
        <taxon>Acetobacterales</taxon>
        <taxon>Acidocellaceae</taxon>
        <taxon>Acidiphilium</taxon>
    </lineage>
</organism>
<dbReference type="RefSeq" id="WP_029312933.1">
    <property type="nucleotide sequence ID" value="NZ_DAOMCH010000016.1"/>
</dbReference>
<evidence type="ECO:0000313" key="2">
    <source>
        <dbReference type="EMBL" id="SIQ14675.1"/>
    </source>
</evidence>
<feature type="transmembrane region" description="Helical" evidence="1">
    <location>
        <begin position="20"/>
        <end position="41"/>
    </location>
</feature>
<reference evidence="2 3" key="1">
    <citation type="submission" date="2017-01" db="EMBL/GenBank/DDBJ databases">
        <authorList>
            <person name="Varghese N."/>
            <person name="Submissions S."/>
        </authorList>
    </citation>
    <scope>NUCLEOTIDE SEQUENCE [LARGE SCALE GENOMIC DNA]</scope>
    <source>
        <strain evidence="2 3">ATCC 35905</strain>
    </source>
</reference>
<keyword evidence="3" id="KW-1185">Reference proteome</keyword>
<dbReference type="Proteomes" id="UP000186308">
    <property type="component" value="Unassembled WGS sequence"/>
</dbReference>
<feature type="transmembrane region" description="Helical" evidence="1">
    <location>
        <begin position="47"/>
        <end position="70"/>
    </location>
</feature>
<dbReference type="OrthoDB" id="7282936at2"/>
<comment type="caution">
    <text evidence="2">The sequence shown here is derived from an EMBL/GenBank/DDBJ whole genome shotgun (WGS) entry which is preliminary data.</text>
</comment>
<dbReference type="AlphaFoldDB" id="A0A8G2FBZ1"/>